<evidence type="ECO:0008006" key="4">
    <source>
        <dbReference type="Google" id="ProtNLM"/>
    </source>
</evidence>
<evidence type="ECO:0000313" key="2">
    <source>
        <dbReference type="EMBL" id="GAA4399096.1"/>
    </source>
</evidence>
<evidence type="ECO:0000313" key="3">
    <source>
        <dbReference type="Proteomes" id="UP001500945"/>
    </source>
</evidence>
<dbReference type="SUPFAM" id="SSF52317">
    <property type="entry name" value="Class I glutamine amidotransferase-like"/>
    <property type="match status" value="1"/>
</dbReference>
<dbReference type="EMBL" id="BAABGM010000003">
    <property type="protein sequence ID" value="GAA4399096.1"/>
    <property type="molecule type" value="Genomic_DNA"/>
</dbReference>
<dbReference type="Gene3D" id="3.40.50.880">
    <property type="match status" value="1"/>
</dbReference>
<dbReference type="InterPro" id="IPR029062">
    <property type="entry name" value="Class_I_gatase-like"/>
</dbReference>
<reference evidence="3" key="1">
    <citation type="journal article" date="2019" name="Int. J. Syst. Evol. Microbiol.">
        <title>The Global Catalogue of Microorganisms (GCM) 10K type strain sequencing project: providing services to taxonomists for standard genome sequencing and annotation.</title>
        <authorList>
            <consortium name="The Broad Institute Genomics Platform"/>
            <consortium name="The Broad Institute Genome Sequencing Center for Infectious Disease"/>
            <person name="Wu L."/>
            <person name="Ma J."/>
        </authorList>
    </citation>
    <scope>NUCLEOTIDE SEQUENCE [LARGE SCALE GENOMIC DNA]</scope>
    <source>
        <strain evidence="3">JCM 17809</strain>
    </source>
</reference>
<name>A0ABP8K234_9MICO</name>
<proteinExistence type="predicted"/>
<accession>A0ABP8K234</accession>
<keyword evidence="3" id="KW-1185">Reference proteome</keyword>
<evidence type="ECO:0000256" key="1">
    <source>
        <dbReference type="SAM" id="MobiDB-lite"/>
    </source>
</evidence>
<dbReference type="Proteomes" id="UP001500945">
    <property type="component" value="Unassembled WGS sequence"/>
</dbReference>
<comment type="caution">
    <text evidence="2">The sequence shown here is derived from an EMBL/GenBank/DDBJ whole genome shotgun (WGS) entry which is preliminary data.</text>
</comment>
<protein>
    <recommendedName>
        <fullName evidence="4">Type 1 glutamine amidotransferase domain-containing protein</fullName>
    </recommendedName>
</protein>
<dbReference type="RefSeq" id="WP_345202084.1">
    <property type="nucleotide sequence ID" value="NZ_BAABGM010000003.1"/>
</dbReference>
<sequence length="149" mass="16250">MSATVDTRGRPMRVLMVVSNPGISDRTGWPVGFWWAELTHPYWEFVEAGYEVVVASPDGGAVQADSWSDPADPSGYSAHDLISRGFISSPPHAALVEGTPALASLDLDTFDAFFLVGGQAPMYTFRHDQRVKEARRQPPGPGAEEIRHP</sequence>
<gene>
    <name evidence="2" type="ORF">GCM10023168_05910</name>
</gene>
<organism evidence="2 3">
    <name type="scientific">Fodinibacter luteus</name>
    <dbReference type="NCBI Taxonomy" id="552064"/>
    <lineage>
        <taxon>Bacteria</taxon>
        <taxon>Bacillati</taxon>
        <taxon>Actinomycetota</taxon>
        <taxon>Actinomycetes</taxon>
        <taxon>Micrococcales</taxon>
        <taxon>Intrasporangiaceae</taxon>
        <taxon>Fodinibacter (ex Wang et al. 2009)</taxon>
    </lineage>
</organism>
<feature type="region of interest" description="Disordered" evidence="1">
    <location>
        <begin position="128"/>
        <end position="149"/>
    </location>
</feature>